<keyword evidence="1" id="KW-0472">Membrane</keyword>
<feature type="transmembrane region" description="Helical" evidence="1">
    <location>
        <begin position="6"/>
        <end position="24"/>
    </location>
</feature>
<keyword evidence="1 3" id="KW-0812">Transmembrane</keyword>
<dbReference type="InterPro" id="IPR024163">
    <property type="entry name" value="Aerotolerance_reg_N"/>
</dbReference>
<keyword evidence="1" id="KW-1133">Transmembrane helix</keyword>
<dbReference type="STRING" id="688867.SAMN05660236_1242"/>
<dbReference type="InterPro" id="IPR011933">
    <property type="entry name" value="Double_TM_dom"/>
</dbReference>
<feature type="transmembrane region" description="Helical" evidence="1">
    <location>
        <begin position="56"/>
        <end position="79"/>
    </location>
</feature>
<evidence type="ECO:0000313" key="4">
    <source>
        <dbReference type="Proteomes" id="UP000190961"/>
    </source>
</evidence>
<protein>
    <submittedName>
        <fullName evidence="3">N-terminal double-transmembrane domain-containing protein</fullName>
    </submittedName>
</protein>
<reference evidence="3 4" key="1">
    <citation type="submission" date="2017-02" db="EMBL/GenBank/DDBJ databases">
        <authorList>
            <person name="Peterson S.W."/>
        </authorList>
    </citation>
    <scope>NUCLEOTIDE SEQUENCE [LARGE SCALE GENOMIC DNA]</scope>
    <source>
        <strain evidence="3 4">DSM 25262</strain>
    </source>
</reference>
<sequence length="422" mass="47163">MQFANPIWLWALSGLAIPIGIHLLSRKEGKVIYIGSLRHLDESNTKQFRALKLNEVLLLVIRCILIIVTVLLLAGLQVLNIPAASSKWLVIEPGIQKDARLNSLTDSLTAAGYETHFMAFDFPVREDTTAVNTANYWPLIEQLKAKVIQDIVVISHSHLKDFTGERIPVPPTLKWITVDAKPGQSIVLAQRYTSDSATVRLAKSDGSQMRYTYQQTAITPEQRTVTAEGATAQLGSTDTLHVIIAYDKAFQFDANIVTASLKAIRKIPAAPIAIHITPAENFKYTSADWLVWLSEKKMTYKDACHKITYKNNAASTDILLQEGPQSPFQQWLLTSRLTIDIALQHHLTTRLASVMLNNPETIAIATKADKRILPEEFLSASSEKYTPVLKRAAVTTPLDKYLIILLAFMVLTERLLAYHRNQ</sequence>
<gene>
    <name evidence="3" type="ORF">SAMN05660236_1242</name>
</gene>
<dbReference type="RefSeq" id="WP_079685795.1">
    <property type="nucleotide sequence ID" value="NZ_FUZU01000001.1"/>
</dbReference>
<dbReference type="OrthoDB" id="890881at2"/>
<dbReference type="Proteomes" id="UP000190961">
    <property type="component" value="Unassembled WGS sequence"/>
</dbReference>
<evidence type="ECO:0000259" key="2">
    <source>
        <dbReference type="Pfam" id="PF07584"/>
    </source>
</evidence>
<dbReference type="EMBL" id="FUZU01000001">
    <property type="protein sequence ID" value="SKC52383.1"/>
    <property type="molecule type" value="Genomic_DNA"/>
</dbReference>
<keyword evidence="4" id="KW-1185">Reference proteome</keyword>
<proteinExistence type="predicted"/>
<dbReference type="AlphaFoldDB" id="A0A1T5JMI8"/>
<feature type="domain" description="Aerotolerance regulator N-terminal" evidence="2">
    <location>
        <begin position="1"/>
        <end position="75"/>
    </location>
</feature>
<name>A0A1T5JMI8_9BACT</name>
<dbReference type="NCBIfam" id="TIGR02226">
    <property type="entry name" value="two_anch"/>
    <property type="match status" value="1"/>
</dbReference>
<evidence type="ECO:0000313" key="3">
    <source>
        <dbReference type="EMBL" id="SKC52383.1"/>
    </source>
</evidence>
<dbReference type="Pfam" id="PF07584">
    <property type="entry name" value="BatA"/>
    <property type="match status" value="1"/>
</dbReference>
<accession>A0A1T5JMI8</accession>
<organism evidence="3 4">
    <name type="scientific">Ohtaekwangia koreensis</name>
    <dbReference type="NCBI Taxonomy" id="688867"/>
    <lineage>
        <taxon>Bacteria</taxon>
        <taxon>Pseudomonadati</taxon>
        <taxon>Bacteroidota</taxon>
        <taxon>Cytophagia</taxon>
        <taxon>Cytophagales</taxon>
        <taxon>Fulvivirgaceae</taxon>
        <taxon>Ohtaekwangia</taxon>
    </lineage>
</organism>
<evidence type="ECO:0000256" key="1">
    <source>
        <dbReference type="SAM" id="Phobius"/>
    </source>
</evidence>